<keyword evidence="4 6" id="KW-1133">Transmembrane helix</keyword>
<organism evidence="7 8">
    <name type="scientific">Marmota monax</name>
    <name type="common">Woodchuck</name>
    <dbReference type="NCBI Taxonomy" id="9995"/>
    <lineage>
        <taxon>Eukaryota</taxon>
        <taxon>Metazoa</taxon>
        <taxon>Chordata</taxon>
        <taxon>Craniata</taxon>
        <taxon>Vertebrata</taxon>
        <taxon>Euteleostomi</taxon>
        <taxon>Mammalia</taxon>
        <taxon>Eutheria</taxon>
        <taxon>Euarchontoglires</taxon>
        <taxon>Glires</taxon>
        <taxon>Rodentia</taxon>
        <taxon>Sciuromorpha</taxon>
        <taxon>Sciuridae</taxon>
        <taxon>Xerinae</taxon>
        <taxon>Marmotini</taxon>
        <taxon>Marmota</taxon>
    </lineage>
</organism>
<sequence length="177" mass="20368">MPVQQLPSMHHPFGTAPGTQCLLVWLPFVMAQCMRWLHLLSLSVVCCVFVTQPLMICIMALGFAWKKKDDNQFFAESLYEATRNLDLELEERSGSHVPLSHSCCISDCAREVEKVLAARQRERSLRWLCPPSKAQLRVIREKIRKKSRTEAALRWVQMCIRWVHSRRTSLSEGAPSC</sequence>
<evidence type="ECO:0000256" key="3">
    <source>
        <dbReference type="ARBA" id="ARBA00022737"/>
    </source>
</evidence>
<dbReference type="Proteomes" id="UP000662637">
    <property type="component" value="Unassembled WGS sequence"/>
</dbReference>
<evidence type="ECO:0000256" key="4">
    <source>
        <dbReference type="ARBA" id="ARBA00022989"/>
    </source>
</evidence>
<protein>
    <submittedName>
        <fullName evidence="7">Uncharacterized protein</fullName>
    </submittedName>
</protein>
<dbReference type="EMBL" id="WJEC01007545">
    <property type="protein sequence ID" value="KAF7470285.1"/>
    <property type="molecule type" value="Genomic_DNA"/>
</dbReference>
<proteinExistence type="predicted"/>
<evidence type="ECO:0000256" key="2">
    <source>
        <dbReference type="ARBA" id="ARBA00022692"/>
    </source>
</evidence>
<dbReference type="PANTHER" id="PTHR46730:SF4">
    <property type="entry name" value="POLYCYSTIC KIDNEY DISEASE PROTEIN 1-LIKE 1"/>
    <property type="match status" value="1"/>
</dbReference>
<accession>A0A834Q3B5</accession>
<dbReference type="GO" id="GO:0006816">
    <property type="term" value="P:calcium ion transport"/>
    <property type="evidence" value="ECO:0007669"/>
    <property type="project" value="TreeGrafter"/>
</dbReference>
<keyword evidence="2 6" id="KW-0812">Transmembrane</keyword>
<name>A0A834Q3B5_MARMO</name>
<gene>
    <name evidence="7" type="ORF">GHT09_018387</name>
</gene>
<keyword evidence="5 6" id="KW-0472">Membrane</keyword>
<reference evidence="7" key="1">
    <citation type="submission" date="2020-08" db="EMBL/GenBank/DDBJ databases">
        <authorList>
            <person name="Shumante A."/>
            <person name="Zimin A.V."/>
            <person name="Puiu D."/>
            <person name="Salzberg S.L."/>
        </authorList>
    </citation>
    <scope>NUCLEOTIDE SEQUENCE</scope>
    <source>
        <strain evidence="7">WC2-LM</strain>
        <tissue evidence="7">Liver</tissue>
    </source>
</reference>
<dbReference type="PANTHER" id="PTHR46730">
    <property type="entry name" value="POLYCYSTIN-1"/>
    <property type="match status" value="1"/>
</dbReference>
<evidence type="ECO:0000256" key="1">
    <source>
        <dbReference type="ARBA" id="ARBA00004370"/>
    </source>
</evidence>
<keyword evidence="3" id="KW-0677">Repeat</keyword>
<feature type="transmembrane region" description="Helical" evidence="6">
    <location>
        <begin position="36"/>
        <end position="65"/>
    </location>
</feature>
<evidence type="ECO:0000313" key="7">
    <source>
        <dbReference type="EMBL" id="KAF7470285.1"/>
    </source>
</evidence>
<comment type="caution">
    <text evidence="7">The sequence shown here is derived from an EMBL/GenBank/DDBJ whole genome shotgun (WGS) entry which is preliminary data.</text>
</comment>
<evidence type="ECO:0000313" key="8">
    <source>
        <dbReference type="Proteomes" id="UP000662637"/>
    </source>
</evidence>
<evidence type="ECO:0000256" key="6">
    <source>
        <dbReference type="SAM" id="Phobius"/>
    </source>
</evidence>
<dbReference type="AlphaFoldDB" id="A0A834Q3B5"/>
<dbReference type="GO" id="GO:0005261">
    <property type="term" value="F:monoatomic cation channel activity"/>
    <property type="evidence" value="ECO:0007669"/>
    <property type="project" value="TreeGrafter"/>
</dbReference>
<comment type="subcellular location">
    <subcellularLocation>
        <location evidence="1">Membrane</location>
    </subcellularLocation>
</comment>
<dbReference type="GO" id="GO:0005886">
    <property type="term" value="C:plasma membrane"/>
    <property type="evidence" value="ECO:0007669"/>
    <property type="project" value="TreeGrafter"/>
</dbReference>
<evidence type="ECO:0000256" key="5">
    <source>
        <dbReference type="ARBA" id="ARBA00023136"/>
    </source>
</evidence>